<keyword evidence="2" id="KW-1185">Reference proteome</keyword>
<protein>
    <recommendedName>
        <fullName evidence="3">HNH nuclease domain-containing protein</fullName>
    </recommendedName>
</protein>
<evidence type="ECO:0000313" key="1">
    <source>
        <dbReference type="EMBL" id="KAL2846471.1"/>
    </source>
</evidence>
<reference evidence="1 2" key="1">
    <citation type="submission" date="2024-07" db="EMBL/GenBank/DDBJ databases">
        <title>Section-level genome sequencing and comparative genomics of Aspergillus sections Usti and Cavernicolus.</title>
        <authorList>
            <consortium name="Lawrence Berkeley National Laboratory"/>
            <person name="Nybo J.L."/>
            <person name="Vesth T.C."/>
            <person name="Theobald S."/>
            <person name="Frisvad J.C."/>
            <person name="Larsen T.O."/>
            <person name="Kjaerboelling I."/>
            <person name="Rothschild-Mancinelli K."/>
            <person name="Lyhne E.K."/>
            <person name="Kogle M.E."/>
            <person name="Barry K."/>
            <person name="Clum A."/>
            <person name="Na H."/>
            <person name="Ledsgaard L."/>
            <person name="Lin J."/>
            <person name="Lipzen A."/>
            <person name="Kuo A."/>
            <person name="Riley R."/>
            <person name="Mondo S."/>
            <person name="LaButti K."/>
            <person name="Haridas S."/>
            <person name="Pangalinan J."/>
            <person name="Salamov A.A."/>
            <person name="Simmons B.A."/>
            <person name="Magnuson J.K."/>
            <person name="Chen J."/>
            <person name="Drula E."/>
            <person name="Henrissat B."/>
            <person name="Wiebenga A."/>
            <person name="Lubbers R.J."/>
            <person name="Gomes A.C."/>
            <person name="Macurrencykelacurrency M.R."/>
            <person name="Stajich J."/>
            <person name="Grigoriev I.V."/>
            <person name="Mortensen U.H."/>
            <person name="De vries R.P."/>
            <person name="Baker S.E."/>
            <person name="Andersen M.R."/>
        </authorList>
    </citation>
    <scope>NUCLEOTIDE SEQUENCE [LARGE SCALE GENOMIC DNA]</scope>
    <source>
        <strain evidence="1 2">CBS 756.74</strain>
    </source>
</reference>
<dbReference type="Proteomes" id="UP001610444">
    <property type="component" value="Unassembled WGS sequence"/>
</dbReference>
<accession>A0ABR4K2B9</accession>
<dbReference type="RefSeq" id="XP_070897165.1">
    <property type="nucleotide sequence ID" value="XM_071036162.1"/>
</dbReference>
<dbReference type="EMBL" id="JBFXLR010000032">
    <property type="protein sequence ID" value="KAL2846471.1"/>
    <property type="molecule type" value="Genomic_DNA"/>
</dbReference>
<organism evidence="1 2">
    <name type="scientific">Aspergillus pseudodeflectus</name>
    <dbReference type="NCBI Taxonomy" id="176178"/>
    <lineage>
        <taxon>Eukaryota</taxon>
        <taxon>Fungi</taxon>
        <taxon>Dikarya</taxon>
        <taxon>Ascomycota</taxon>
        <taxon>Pezizomycotina</taxon>
        <taxon>Eurotiomycetes</taxon>
        <taxon>Eurotiomycetidae</taxon>
        <taxon>Eurotiales</taxon>
        <taxon>Aspergillaceae</taxon>
        <taxon>Aspergillus</taxon>
        <taxon>Aspergillus subgen. Nidulantes</taxon>
    </lineage>
</organism>
<proteinExistence type="predicted"/>
<name>A0ABR4K2B9_9EURO</name>
<dbReference type="GeneID" id="98151326"/>
<evidence type="ECO:0008006" key="3">
    <source>
        <dbReference type="Google" id="ProtNLM"/>
    </source>
</evidence>
<gene>
    <name evidence="1" type="ORF">BJX68DRAFT_123411</name>
</gene>
<sequence length="256" mass="28535">MAQNNTKMIASEASRMLHSGNIANVLYSWLAMNLAGVETNSLEVELVVNDNTVQAAIGVFQNFGQCTDSRCNELLVRRRNVESPQRLHYHPVPAAHYHMGNGQYLLSLFIKTALLWWLPDFTLGTPAPNDPYLTISTNPSLPLPAVAGEWRNLHPIKILKPGAFVDATILLFCRNACHHERLGALYSYMLAALCDSEPGTVKKTPRAEFQRAWDCFNGRFPAGTDPLSEIKKLRQRLIEKGELGVLPPERGNEATQ</sequence>
<evidence type="ECO:0000313" key="2">
    <source>
        <dbReference type="Proteomes" id="UP001610444"/>
    </source>
</evidence>
<comment type="caution">
    <text evidence="1">The sequence shown here is derived from an EMBL/GenBank/DDBJ whole genome shotgun (WGS) entry which is preliminary data.</text>
</comment>